<protein>
    <submittedName>
        <fullName evidence="3">Glycosyltransferase family 4 protein</fullName>
    </submittedName>
</protein>
<dbReference type="AlphaFoldDB" id="A0A3A3FYS3"/>
<evidence type="ECO:0000259" key="1">
    <source>
        <dbReference type="Pfam" id="PF00534"/>
    </source>
</evidence>
<gene>
    <name evidence="3" type="ORF">D3878_06555</name>
</gene>
<feature type="domain" description="Glycosyl transferase family 1" evidence="1">
    <location>
        <begin position="184"/>
        <end position="341"/>
    </location>
</feature>
<dbReference type="Proteomes" id="UP000266327">
    <property type="component" value="Unassembled WGS sequence"/>
</dbReference>
<accession>A0A3A3FYS3</accession>
<evidence type="ECO:0000313" key="3">
    <source>
        <dbReference type="EMBL" id="RJG01287.1"/>
    </source>
</evidence>
<feature type="domain" description="Glycosyltransferase subfamily 4-like N-terminal" evidence="2">
    <location>
        <begin position="13"/>
        <end position="171"/>
    </location>
</feature>
<evidence type="ECO:0000313" key="4">
    <source>
        <dbReference type="Proteomes" id="UP000266327"/>
    </source>
</evidence>
<dbReference type="RefSeq" id="WP_119784736.1">
    <property type="nucleotide sequence ID" value="NZ_QYUQ01000002.1"/>
</dbReference>
<dbReference type="Gene3D" id="3.40.50.2000">
    <property type="entry name" value="Glycogen Phosphorylase B"/>
    <property type="match status" value="2"/>
</dbReference>
<organism evidence="3 4">
    <name type="scientific">Noviherbaspirillum sedimenti</name>
    <dbReference type="NCBI Taxonomy" id="2320865"/>
    <lineage>
        <taxon>Bacteria</taxon>
        <taxon>Pseudomonadati</taxon>
        <taxon>Pseudomonadota</taxon>
        <taxon>Betaproteobacteria</taxon>
        <taxon>Burkholderiales</taxon>
        <taxon>Oxalobacteraceae</taxon>
        <taxon>Noviherbaspirillum</taxon>
    </lineage>
</organism>
<sequence length="367" mass="40899">MKIILLTSSLALGGTERVVANLCNDLARRGDSVTLILTFSGTGKQFYQISEATEVIYLANIVGVKKISILSYTQRLYALRQLVSQRSADVIVSFLPNVNVATILSTAFLGVPVIICERSYPAVFPRFHWLNLLRRFTYRFADMLTVQTESVADIFRRLCPGVKAVCTIPNALPQEIASYRKTPESQRKILLSLGRLASEKQVDKLLDAFSAAAPEFHDWDLHIYGDGPLMMALEQHIESAGLHTRVFLKGPTSRPWEVMACADAFVMLSQYEGFPNALLEAMGIGLPCIVFDCPSGPREITRDGQDALLVPLNDYQALAAAMTKMMGDAQLRRCLGNQARDSVRRRFSHAHVMSLWDRLFKRVGAIQ</sequence>
<comment type="caution">
    <text evidence="3">The sequence shown here is derived from an EMBL/GenBank/DDBJ whole genome shotgun (WGS) entry which is preliminary data.</text>
</comment>
<proteinExistence type="predicted"/>
<dbReference type="Pfam" id="PF13439">
    <property type="entry name" value="Glyco_transf_4"/>
    <property type="match status" value="1"/>
</dbReference>
<name>A0A3A3FYS3_9BURK</name>
<evidence type="ECO:0000259" key="2">
    <source>
        <dbReference type="Pfam" id="PF13439"/>
    </source>
</evidence>
<dbReference type="InterPro" id="IPR028098">
    <property type="entry name" value="Glyco_trans_4-like_N"/>
</dbReference>
<dbReference type="InterPro" id="IPR001296">
    <property type="entry name" value="Glyco_trans_1"/>
</dbReference>
<keyword evidence="3" id="KW-0808">Transferase</keyword>
<dbReference type="PANTHER" id="PTHR12526">
    <property type="entry name" value="GLYCOSYLTRANSFERASE"/>
    <property type="match status" value="1"/>
</dbReference>
<dbReference type="EMBL" id="QYUQ01000002">
    <property type="protein sequence ID" value="RJG01287.1"/>
    <property type="molecule type" value="Genomic_DNA"/>
</dbReference>
<keyword evidence="4" id="KW-1185">Reference proteome</keyword>
<dbReference type="Pfam" id="PF00534">
    <property type="entry name" value="Glycos_transf_1"/>
    <property type="match status" value="1"/>
</dbReference>
<dbReference type="SUPFAM" id="SSF53756">
    <property type="entry name" value="UDP-Glycosyltransferase/glycogen phosphorylase"/>
    <property type="match status" value="1"/>
</dbReference>
<reference evidence="4" key="1">
    <citation type="submission" date="2018-09" db="EMBL/GenBank/DDBJ databases">
        <authorList>
            <person name="Zhu H."/>
        </authorList>
    </citation>
    <scope>NUCLEOTIDE SEQUENCE [LARGE SCALE GENOMIC DNA]</scope>
    <source>
        <strain evidence="4">K1S02-23</strain>
    </source>
</reference>
<dbReference type="GO" id="GO:0016757">
    <property type="term" value="F:glycosyltransferase activity"/>
    <property type="evidence" value="ECO:0007669"/>
    <property type="project" value="InterPro"/>
</dbReference>
<dbReference type="OrthoDB" id="570545at2"/>
<dbReference type="CDD" id="cd03820">
    <property type="entry name" value="GT4_AmsD-like"/>
    <property type="match status" value="1"/>
</dbReference>